<protein>
    <submittedName>
        <fullName evidence="3">SRPBCC domain-containing protein</fullName>
    </submittedName>
</protein>
<keyword evidence="4" id="KW-1185">Reference proteome</keyword>
<dbReference type="Proteomes" id="UP001501446">
    <property type="component" value="Unassembled WGS sequence"/>
</dbReference>
<dbReference type="RefSeq" id="WP_303383172.1">
    <property type="nucleotide sequence ID" value="NZ_BAABLN010000008.1"/>
</dbReference>
<evidence type="ECO:0000256" key="1">
    <source>
        <dbReference type="ARBA" id="ARBA00006817"/>
    </source>
</evidence>
<dbReference type="InterPro" id="IPR023393">
    <property type="entry name" value="START-like_dom_sf"/>
</dbReference>
<organism evidence="3 4">
    <name type="scientific">Kocuria gwangalliensis</name>
    <dbReference type="NCBI Taxonomy" id="501592"/>
    <lineage>
        <taxon>Bacteria</taxon>
        <taxon>Bacillati</taxon>
        <taxon>Actinomycetota</taxon>
        <taxon>Actinomycetes</taxon>
        <taxon>Micrococcales</taxon>
        <taxon>Micrococcaceae</taxon>
        <taxon>Kocuria</taxon>
    </lineage>
</organism>
<dbReference type="SUPFAM" id="SSF55961">
    <property type="entry name" value="Bet v1-like"/>
    <property type="match status" value="1"/>
</dbReference>
<dbReference type="Pfam" id="PF08327">
    <property type="entry name" value="AHSA1"/>
    <property type="match status" value="1"/>
</dbReference>
<comment type="caution">
    <text evidence="3">The sequence shown here is derived from an EMBL/GenBank/DDBJ whole genome shotgun (WGS) entry which is preliminary data.</text>
</comment>
<evidence type="ECO:0000313" key="3">
    <source>
        <dbReference type="EMBL" id="GAA4692969.1"/>
    </source>
</evidence>
<dbReference type="InterPro" id="IPR013538">
    <property type="entry name" value="ASHA1/2-like_C"/>
</dbReference>
<comment type="similarity">
    <text evidence="1">Belongs to the AHA1 family.</text>
</comment>
<reference evidence="4" key="1">
    <citation type="journal article" date="2019" name="Int. J. Syst. Evol. Microbiol.">
        <title>The Global Catalogue of Microorganisms (GCM) 10K type strain sequencing project: providing services to taxonomists for standard genome sequencing and annotation.</title>
        <authorList>
            <consortium name="The Broad Institute Genomics Platform"/>
            <consortium name="The Broad Institute Genome Sequencing Center for Infectious Disease"/>
            <person name="Wu L."/>
            <person name="Ma J."/>
        </authorList>
    </citation>
    <scope>NUCLEOTIDE SEQUENCE [LARGE SCALE GENOMIC DNA]</scope>
    <source>
        <strain evidence="4">JCM 18958</strain>
    </source>
</reference>
<name>A0ABP8WPX6_9MICC</name>
<dbReference type="CDD" id="cd07814">
    <property type="entry name" value="SRPBCC_CalC_Aha1-like"/>
    <property type="match status" value="1"/>
</dbReference>
<accession>A0ABP8WPX6</accession>
<dbReference type="EMBL" id="BAABLN010000008">
    <property type="protein sequence ID" value="GAA4692969.1"/>
    <property type="molecule type" value="Genomic_DNA"/>
</dbReference>
<feature type="domain" description="Activator of Hsp90 ATPase homologue 1/2-like C-terminal" evidence="2">
    <location>
        <begin position="23"/>
        <end position="159"/>
    </location>
</feature>
<gene>
    <name evidence="3" type="ORF">GCM10025781_07840</name>
</gene>
<proteinExistence type="inferred from homology"/>
<evidence type="ECO:0000259" key="2">
    <source>
        <dbReference type="Pfam" id="PF08327"/>
    </source>
</evidence>
<evidence type="ECO:0000313" key="4">
    <source>
        <dbReference type="Proteomes" id="UP001501446"/>
    </source>
</evidence>
<sequence>MPVIEVTKDVDAYSITIVAEFSATVERLWELYADPRQLEKVFGPPTYPATFVEHELTEGSTTKYFMTSPEGEKYPGLWRITGVDRPNGFTFEDFFATENFEPAEGLPASECSYLFESTGEGVRATYVSVFASAGALQEVLDMGMEEGATSSIDQIDAFLTA</sequence>
<dbReference type="Gene3D" id="3.30.530.20">
    <property type="match status" value="1"/>
</dbReference>